<keyword evidence="1" id="KW-1133">Transmembrane helix</keyword>
<comment type="caution">
    <text evidence="2">The sequence shown here is derived from an EMBL/GenBank/DDBJ whole genome shotgun (WGS) entry which is preliminary data.</text>
</comment>
<accession>A0A7C4PJQ5</accession>
<dbReference type="EMBL" id="DSYK01000234">
    <property type="protein sequence ID" value="HGS21124.1"/>
    <property type="molecule type" value="Genomic_DNA"/>
</dbReference>
<organism evidence="2">
    <name type="scientific">Anaerolinea thermolimosa</name>
    <dbReference type="NCBI Taxonomy" id="229919"/>
    <lineage>
        <taxon>Bacteria</taxon>
        <taxon>Bacillati</taxon>
        <taxon>Chloroflexota</taxon>
        <taxon>Anaerolineae</taxon>
        <taxon>Anaerolineales</taxon>
        <taxon>Anaerolineaceae</taxon>
        <taxon>Anaerolinea</taxon>
    </lineage>
</organism>
<protein>
    <submittedName>
        <fullName evidence="2">YccF domain-containing protein</fullName>
    </submittedName>
</protein>
<keyword evidence="1" id="KW-0812">Transmembrane</keyword>
<reference evidence="2" key="1">
    <citation type="journal article" date="2020" name="mSystems">
        <title>Genome- and Community-Level Interaction Insights into Carbon Utilization and Element Cycling Functions of Hydrothermarchaeota in Hydrothermal Sediment.</title>
        <authorList>
            <person name="Zhou Z."/>
            <person name="Liu Y."/>
            <person name="Xu W."/>
            <person name="Pan J."/>
            <person name="Luo Z.H."/>
            <person name="Li M."/>
        </authorList>
    </citation>
    <scope>NUCLEOTIDE SEQUENCE [LARGE SCALE GENOMIC DNA]</scope>
    <source>
        <strain evidence="2">SpSt-573</strain>
    </source>
</reference>
<feature type="transmembrane region" description="Helical" evidence="1">
    <location>
        <begin position="23"/>
        <end position="56"/>
    </location>
</feature>
<dbReference type="AlphaFoldDB" id="A0A7C4PJQ5"/>
<gene>
    <name evidence="2" type="ORF">ENT37_04565</name>
</gene>
<feature type="transmembrane region" description="Helical" evidence="1">
    <location>
        <begin position="92"/>
        <end position="109"/>
    </location>
</feature>
<sequence>MTMGPTVSVETKRNPGCLVQLLWFAFVGIWLGQIWMVIAWVLMITVLGLPIGIAMLNKLPRVIALREPEREVKVIRFEDGRVMMTEAQRPQLPFLLRAVYFLLVGWWLSALWMEAAYLLCTTVICIPLGFWMFDRVPAVLTLRR</sequence>
<evidence type="ECO:0000313" key="2">
    <source>
        <dbReference type="EMBL" id="HGS21124.1"/>
    </source>
</evidence>
<keyword evidence="1" id="KW-0472">Membrane</keyword>
<name>A0A7C4PJQ5_9CHLR</name>
<feature type="transmembrane region" description="Helical" evidence="1">
    <location>
        <begin position="115"/>
        <end position="133"/>
    </location>
</feature>
<evidence type="ECO:0000256" key="1">
    <source>
        <dbReference type="SAM" id="Phobius"/>
    </source>
</evidence>
<proteinExistence type="predicted"/>